<dbReference type="RefSeq" id="WP_196102641.1">
    <property type="nucleotide sequence ID" value="NZ_CP064942.1"/>
</dbReference>
<dbReference type="CDD" id="cd00165">
    <property type="entry name" value="S4"/>
    <property type="match status" value="1"/>
</dbReference>
<proteinExistence type="predicted"/>
<reference evidence="4 5" key="1">
    <citation type="submission" date="2020-11" db="EMBL/GenBank/DDBJ databases">
        <title>Description of Pontivivens ytuae sp. nov. isolated from deep sea sediment of Mariana Trench.</title>
        <authorList>
            <person name="Wang Z."/>
            <person name="Sun Q.-L."/>
            <person name="Xu X.-D."/>
            <person name="Tang Y.-Z."/>
            <person name="Zhang J."/>
        </authorList>
    </citation>
    <scope>NUCLEOTIDE SEQUENCE [LARGE SCALE GENOMIC DNA]</scope>
    <source>
        <strain evidence="4 5">MT2928</strain>
    </source>
</reference>
<evidence type="ECO:0000259" key="3">
    <source>
        <dbReference type="SMART" id="SM00363"/>
    </source>
</evidence>
<dbReference type="InterPro" id="IPR036986">
    <property type="entry name" value="S4_RNA-bd_sf"/>
</dbReference>
<evidence type="ECO:0000313" key="4">
    <source>
        <dbReference type="EMBL" id="QPH53432.1"/>
    </source>
</evidence>
<dbReference type="AlphaFoldDB" id="A0A7S9LQH1"/>
<feature type="region of interest" description="Disordered" evidence="2">
    <location>
        <begin position="73"/>
        <end position="127"/>
    </location>
</feature>
<dbReference type="GO" id="GO:0003723">
    <property type="term" value="F:RNA binding"/>
    <property type="evidence" value="ECO:0007669"/>
    <property type="project" value="UniProtKB-KW"/>
</dbReference>
<sequence length="127" mass="13980">MADPGPALRLDKWLWHARFFKTRSLAAKVVQTSGCRINGVRVSKPASGVRPGDVLTFAKDRHIRQIRVEALGERRGPAPEAQALYTDLDPPVAAPAPQGPGVDRAGGRPTKRDRRALDDLTQRKERP</sequence>
<organism evidence="4 5">
    <name type="scientific">Pontivivens ytuae</name>
    <dbReference type="NCBI Taxonomy" id="2789856"/>
    <lineage>
        <taxon>Bacteria</taxon>
        <taxon>Pseudomonadati</taxon>
        <taxon>Pseudomonadota</taxon>
        <taxon>Alphaproteobacteria</taxon>
        <taxon>Rhodobacterales</taxon>
        <taxon>Paracoccaceae</taxon>
        <taxon>Pontivivens</taxon>
    </lineage>
</organism>
<dbReference type="Gene3D" id="3.10.290.10">
    <property type="entry name" value="RNA-binding S4 domain"/>
    <property type="match status" value="1"/>
</dbReference>
<keyword evidence="1" id="KW-0694">RNA-binding</keyword>
<name>A0A7S9LQH1_9RHOB</name>
<keyword evidence="5" id="KW-1185">Reference proteome</keyword>
<feature type="compositionally biased region" description="Basic and acidic residues" evidence="2">
    <location>
        <begin position="115"/>
        <end position="127"/>
    </location>
</feature>
<evidence type="ECO:0000256" key="2">
    <source>
        <dbReference type="SAM" id="MobiDB-lite"/>
    </source>
</evidence>
<feature type="domain" description="RNA-binding S4" evidence="3">
    <location>
        <begin position="8"/>
        <end position="71"/>
    </location>
</feature>
<dbReference type="SUPFAM" id="SSF55174">
    <property type="entry name" value="Alpha-L RNA-binding motif"/>
    <property type="match status" value="1"/>
</dbReference>
<accession>A0A7S9LQH1</accession>
<dbReference type="InterPro" id="IPR002942">
    <property type="entry name" value="S4_RNA-bd"/>
</dbReference>
<dbReference type="Proteomes" id="UP000594800">
    <property type="component" value="Chromosome"/>
</dbReference>
<evidence type="ECO:0000256" key="1">
    <source>
        <dbReference type="PROSITE-ProRule" id="PRU00182"/>
    </source>
</evidence>
<dbReference type="KEGG" id="poz:I0K15_16835"/>
<dbReference type="EMBL" id="CP064942">
    <property type="protein sequence ID" value="QPH53432.1"/>
    <property type="molecule type" value="Genomic_DNA"/>
</dbReference>
<evidence type="ECO:0000313" key="5">
    <source>
        <dbReference type="Proteomes" id="UP000594800"/>
    </source>
</evidence>
<dbReference type="SMART" id="SM00363">
    <property type="entry name" value="S4"/>
    <property type="match status" value="1"/>
</dbReference>
<protein>
    <submittedName>
        <fullName evidence="4">RNA-binding S4 domain-containing protein</fullName>
    </submittedName>
</protein>
<dbReference type="Pfam" id="PF01479">
    <property type="entry name" value="S4"/>
    <property type="match status" value="1"/>
</dbReference>
<dbReference type="PROSITE" id="PS50889">
    <property type="entry name" value="S4"/>
    <property type="match status" value="1"/>
</dbReference>
<gene>
    <name evidence="4" type="ORF">I0K15_16835</name>
</gene>